<dbReference type="GO" id="GO:0030170">
    <property type="term" value="F:pyridoxal phosphate binding"/>
    <property type="evidence" value="ECO:0007669"/>
    <property type="project" value="InterPro"/>
</dbReference>
<evidence type="ECO:0000256" key="3">
    <source>
        <dbReference type="ARBA" id="ARBA00011881"/>
    </source>
</evidence>
<dbReference type="PIRSF" id="PIRSF001434">
    <property type="entry name" value="CGS"/>
    <property type="match status" value="1"/>
</dbReference>
<evidence type="ECO:0000256" key="4">
    <source>
        <dbReference type="ARBA" id="ARBA00022679"/>
    </source>
</evidence>
<organism evidence="7 8">
    <name type="scientific">Candidatus Methanobinarius endosymbioticus</name>
    <dbReference type="NCBI Taxonomy" id="2006182"/>
    <lineage>
        <taxon>Archaea</taxon>
        <taxon>Methanobacteriati</taxon>
        <taxon>Methanobacteriota</taxon>
        <taxon>Methanomada group</taxon>
        <taxon>Methanobacteria</taxon>
        <taxon>Methanobacteriales</taxon>
        <taxon>Methanobacteriaceae</taxon>
        <taxon>Candidatus Methanobinarius</taxon>
    </lineage>
</organism>
<comment type="cofactor">
    <cofactor evidence="1">
        <name>pyridoxal 5'-phosphate</name>
        <dbReference type="ChEBI" id="CHEBI:597326"/>
    </cofactor>
</comment>
<dbReference type="GO" id="GO:0004124">
    <property type="term" value="F:cysteine synthase activity"/>
    <property type="evidence" value="ECO:0007669"/>
    <property type="project" value="TreeGrafter"/>
</dbReference>
<dbReference type="Gene3D" id="3.40.640.10">
    <property type="entry name" value="Type I PLP-dependent aspartate aminotransferase-like (Major domain)"/>
    <property type="match status" value="1"/>
</dbReference>
<evidence type="ECO:0008006" key="9">
    <source>
        <dbReference type="Google" id="ProtNLM"/>
    </source>
</evidence>
<dbReference type="AlphaFoldDB" id="A0A366M8S7"/>
<name>A0A366M8S7_9EURY</name>
<evidence type="ECO:0000256" key="2">
    <source>
        <dbReference type="ARBA" id="ARBA00009077"/>
    </source>
</evidence>
<dbReference type="GO" id="GO:0019346">
    <property type="term" value="P:transsulfuration"/>
    <property type="evidence" value="ECO:0007669"/>
    <property type="project" value="InterPro"/>
</dbReference>
<dbReference type="InterPro" id="IPR006235">
    <property type="entry name" value="OAc-hSer/O-AcSer_sulfhydrylase"/>
</dbReference>
<evidence type="ECO:0000313" key="8">
    <source>
        <dbReference type="Proteomes" id="UP000253099"/>
    </source>
</evidence>
<dbReference type="NCBIfam" id="TIGR01326">
    <property type="entry name" value="OAH_OAS_sulfhy"/>
    <property type="match status" value="1"/>
</dbReference>
<gene>
    <name evidence="7" type="ORF">ALNOE001_18440</name>
</gene>
<evidence type="ECO:0000256" key="6">
    <source>
        <dbReference type="SAM" id="MobiDB-lite"/>
    </source>
</evidence>
<evidence type="ECO:0000313" key="7">
    <source>
        <dbReference type="EMBL" id="RBQ22595.1"/>
    </source>
</evidence>
<reference evidence="7 8" key="1">
    <citation type="submission" date="2018-06" db="EMBL/GenBank/DDBJ databases">
        <title>Genomic insight into two independent archaeal endosymbiosis events.</title>
        <authorList>
            <person name="Lind A.E."/>
            <person name="Lewis W.H."/>
            <person name="Spang A."/>
            <person name="Guy L."/>
            <person name="Embley M.T."/>
            <person name="Ettema T.J.G."/>
        </authorList>
    </citation>
    <scope>NUCLEOTIDE SEQUENCE [LARGE SCALE GENOMIC DNA]</scope>
    <source>
        <strain evidence="7">NOE</strain>
    </source>
</reference>
<dbReference type="GO" id="GO:0003961">
    <property type="term" value="F:O-acetylhomoserine aminocarboxypropyltransferase activity"/>
    <property type="evidence" value="ECO:0007669"/>
    <property type="project" value="TreeGrafter"/>
</dbReference>
<keyword evidence="4" id="KW-0808">Transferase</keyword>
<keyword evidence="8" id="KW-1185">Reference proteome</keyword>
<dbReference type="SUPFAM" id="SSF53383">
    <property type="entry name" value="PLP-dependent transferases"/>
    <property type="match status" value="1"/>
</dbReference>
<dbReference type="Proteomes" id="UP000253099">
    <property type="component" value="Unassembled WGS sequence"/>
</dbReference>
<dbReference type="PANTHER" id="PTHR43797:SF2">
    <property type="entry name" value="HOMOCYSTEINE_CYSTEINE SYNTHASE"/>
    <property type="match status" value="1"/>
</dbReference>
<dbReference type="InterPro" id="IPR015422">
    <property type="entry name" value="PyrdxlP-dep_Trfase_small"/>
</dbReference>
<dbReference type="Gene3D" id="3.90.1150.10">
    <property type="entry name" value="Aspartate Aminotransferase, domain 1"/>
    <property type="match status" value="1"/>
</dbReference>
<dbReference type="InterPro" id="IPR054542">
    <property type="entry name" value="Cys_met_metab_PP"/>
</dbReference>
<dbReference type="InterPro" id="IPR015424">
    <property type="entry name" value="PyrdxlP-dep_Trfase"/>
</dbReference>
<evidence type="ECO:0000256" key="5">
    <source>
        <dbReference type="ARBA" id="ARBA00022898"/>
    </source>
</evidence>
<protein>
    <recommendedName>
        <fullName evidence="9">O-acetylhomoserine aminocarboxypropyltransferase</fullName>
    </recommendedName>
</protein>
<sequence length="454" mass="49738">MINENKTNNIADTNNINNNENNSKNNDINKKKRYGDKTLEVHAGHEDLGHTGSRAVPIYQTTAYVFDDVDDAKDRFSLDKDDNIYIRLNNPTTSVFEDRVAAIEGGVGGLAQSSGASAIVLSILNISKLGDNIVSADNLYGGTINFFTYTLPKLGRSVKYVKCDDIEGYKNSIDDKTKAIFVESIGNPRLDVPDFETIAEIAHENDIPLIVDNTAGIGLFKPIEHGADIVVYSATKYIGGHGNSLGGVIVDSGNFDWTNGKFSEFNTPDPSYHGIIFTEKFGDHAFVVKARTQLLRDLGTTISPFNSFQLIQGLETLSLRMKQHSDNALKVAEFLKKNPNVAWVSYPGLEDDSNHEIASKYLKDFGGLVAFGIKGGLVEGKKFIKNVELLSHVANIGDSRTLVTHPASTTHSQLSKEELDEVGVTPDFIRLSIGLENIEDIINDIDQALKKAVQ</sequence>
<feature type="compositionally biased region" description="Low complexity" evidence="6">
    <location>
        <begin position="1"/>
        <end position="26"/>
    </location>
</feature>
<comment type="similarity">
    <text evidence="2">Belongs to the trans-sulfuration enzymes family.</text>
</comment>
<accession>A0A366M8S7</accession>
<feature type="region of interest" description="Disordered" evidence="6">
    <location>
        <begin position="1"/>
        <end position="30"/>
    </location>
</feature>
<dbReference type="EMBL" id="NIZT01000059">
    <property type="protein sequence ID" value="RBQ22595.1"/>
    <property type="molecule type" value="Genomic_DNA"/>
</dbReference>
<dbReference type="PANTHER" id="PTHR43797">
    <property type="entry name" value="HOMOCYSTEINE/CYSTEINE SYNTHASE"/>
    <property type="match status" value="1"/>
</dbReference>
<comment type="caution">
    <text evidence="7">The sequence shown here is derived from an EMBL/GenBank/DDBJ whole genome shotgun (WGS) entry which is preliminary data.</text>
</comment>
<dbReference type="FunFam" id="3.40.640.10:FF:000035">
    <property type="entry name" value="O-succinylhomoserine sulfhydrylase"/>
    <property type="match status" value="1"/>
</dbReference>
<dbReference type="FunFam" id="3.90.1150.10:FF:000033">
    <property type="entry name" value="Cystathionine gamma-synthase"/>
    <property type="match status" value="1"/>
</dbReference>
<proteinExistence type="inferred from homology"/>
<dbReference type="GO" id="GO:0071269">
    <property type="term" value="P:L-homocysteine biosynthetic process"/>
    <property type="evidence" value="ECO:0007669"/>
    <property type="project" value="TreeGrafter"/>
</dbReference>
<comment type="subunit">
    <text evidence="3">Homotetramer.</text>
</comment>
<dbReference type="InterPro" id="IPR015421">
    <property type="entry name" value="PyrdxlP-dep_Trfase_major"/>
</dbReference>
<dbReference type="GO" id="GO:0006535">
    <property type="term" value="P:cysteine biosynthetic process from serine"/>
    <property type="evidence" value="ECO:0007669"/>
    <property type="project" value="TreeGrafter"/>
</dbReference>
<dbReference type="PROSITE" id="PS00868">
    <property type="entry name" value="CYS_MET_METAB_PP"/>
    <property type="match status" value="1"/>
</dbReference>
<dbReference type="Pfam" id="PF01053">
    <property type="entry name" value="Cys_Met_Meta_PP"/>
    <property type="match status" value="1"/>
</dbReference>
<keyword evidence="5" id="KW-0663">Pyridoxal phosphate</keyword>
<dbReference type="InterPro" id="IPR000277">
    <property type="entry name" value="Cys/Met-Metab_PyrdxlP-dep_enz"/>
</dbReference>
<evidence type="ECO:0000256" key="1">
    <source>
        <dbReference type="ARBA" id="ARBA00001933"/>
    </source>
</evidence>
<dbReference type="CDD" id="cd00614">
    <property type="entry name" value="CGS_like"/>
    <property type="match status" value="1"/>
</dbReference>
<dbReference type="GO" id="GO:0005737">
    <property type="term" value="C:cytoplasm"/>
    <property type="evidence" value="ECO:0007669"/>
    <property type="project" value="TreeGrafter"/>
</dbReference>